<keyword evidence="1" id="KW-1133">Transmembrane helix</keyword>
<dbReference type="PANTHER" id="PTHR34502">
    <property type="entry name" value="DUF6594 DOMAIN-CONTAINING PROTEIN-RELATED"/>
    <property type="match status" value="1"/>
</dbReference>
<dbReference type="Proteomes" id="UP000799324">
    <property type="component" value="Unassembled WGS sequence"/>
</dbReference>
<feature type="transmembrane region" description="Helical" evidence="1">
    <location>
        <begin position="241"/>
        <end position="259"/>
    </location>
</feature>
<dbReference type="AlphaFoldDB" id="A0A6A6TVG3"/>
<evidence type="ECO:0000259" key="2">
    <source>
        <dbReference type="Pfam" id="PF20237"/>
    </source>
</evidence>
<reference evidence="3" key="1">
    <citation type="journal article" date="2020" name="Stud. Mycol.">
        <title>101 Dothideomycetes genomes: a test case for predicting lifestyles and emergence of pathogens.</title>
        <authorList>
            <person name="Haridas S."/>
            <person name="Albert R."/>
            <person name="Binder M."/>
            <person name="Bloem J."/>
            <person name="Labutti K."/>
            <person name="Salamov A."/>
            <person name="Andreopoulos B."/>
            <person name="Baker S."/>
            <person name="Barry K."/>
            <person name="Bills G."/>
            <person name="Bluhm B."/>
            <person name="Cannon C."/>
            <person name="Castanera R."/>
            <person name="Culley D."/>
            <person name="Daum C."/>
            <person name="Ezra D."/>
            <person name="Gonzalez J."/>
            <person name="Henrissat B."/>
            <person name="Kuo A."/>
            <person name="Liang C."/>
            <person name="Lipzen A."/>
            <person name="Lutzoni F."/>
            <person name="Magnuson J."/>
            <person name="Mondo S."/>
            <person name="Nolan M."/>
            <person name="Ohm R."/>
            <person name="Pangilinan J."/>
            <person name="Park H.-J."/>
            <person name="Ramirez L."/>
            <person name="Alfaro M."/>
            <person name="Sun H."/>
            <person name="Tritt A."/>
            <person name="Yoshinaga Y."/>
            <person name="Zwiers L.-H."/>
            <person name="Turgeon B."/>
            <person name="Goodwin S."/>
            <person name="Spatafora J."/>
            <person name="Crous P."/>
            <person name="Grigoriev I."/>
        </authorList>
    </citation>
    <scope>NUCLEOTIDE SEQUENCE</scope>
    <source>
        <strain evidence="3">CBS 122681</strain>
    </source>
</reference>
<dbReference type="OrthoDB" id="3793504at2759"/>
<dbReference type="PANTHER" id="PTHR34502:SF4">
    <property type="entry name" value="DUF6594 DOMAIN-CONTAINING PROTEIN"/>
    <property type="match status" value="1"/>
</dbReference>
<sequence>MSQREHADYTSFYEDIALYPEVGRFRRFGELLAKKLYDDIEDVEDRIKVVNGALATCKSTPGISGSTILEVHRSEIKDCEEIKEPWDAYESALMGYFKTLCLGERVLKLPHQPPYAREYLGISRVFVGPPEDEVFAPTGEDASIYRGASHLTDTCSLRVPPEAEFVTTFVRNHAIWIDEKILDRIRACFSRRSRSQGRERRHYQHHRIAAAMDVVTCIIPSVLFTAVMFLLVAIGPLKARIGTIGGFGLAFSIAVKWIAGHPTRGEVFGATAGFFAVAAVFVSNSSNNTICQ</sequence>
<dbReference type="InterPro" id="IPR046529">
    <property type="entry name" value="DUF6594"/>
</dbReference>
<feature type="domain" description="DUF6594" evidence="2">
    <location>
        <begin position="9"/>
        <end position="278"/>
    </location>
</feature>
<protein>
    <recommendedName>
        <fullName evidence="2">DUF6594 domain-containing protein</fullName>
    </recommendedName>
</protein>
<proteinExistence type="predicted"/>
<accession>A0A6A6TVG3</accession>
<keyword evidence="1" id="KW-0812">Transmembrane</keyword>
<evidence type="ECO:0000256" key="1">
    <source>
        <dbReference type="SAM" id="Phobius"/>
    </source>
</evidence>
<keyword evidence="4" id="KW-1185">Reference proteome</keyword>
<dbReference type="EMBL" id="MU004288">
    <property type="protein sequence ID" value="KAF2662858.1"/>
    <property type="molecule type" value="Genomic_DNA"/>
</dbReference>
<feature type="transmembrane region" description="Helical" evidence="1">
    <location>
        <begin position="266"/>
        <end position="283"/>
    </location>
</feature>
<gene>
    <name evidence="3" type="ORF">K491DRAFT_672702</name>
</gene>
<organism evidence="3 4">
    <name type="scientific">Lophiostoma macrostomum CBS 122681</name>
    <dbReference type="NCBI Taxonomy" id="1314788"/>
    <lineage>
        <taxon>Eukaryota</taxon>
        <taxon>Fungi</taxon>
        <taxon>Dikarya</taxon>
        <taxon>Ascomycota</taxon>
        <taxon>Pezizomycotina</taxon>
        <taxon>Dothideomycetes</taxon>
        <taxon>Pleosporomycetidae</taxon>
        <taxon>Pleosporales</taxon>
        <taxon>Lophiostomataceae</taxon>
        <taxon>Lophiostoma</taxon>
    </lineage>
</organism>
<keyword evidence="1" id="KW-0472">Membrane</keyword>
<feature type="transmembrane region" description="Helical" evidence="1">
    <location>
        <begin position="208"/>
        <end position="235"/>
    </location>
</feature>
<evidence type="ECO:0000313" key="3">
    <source>
        <dbReference type="EMBL" id="KAF2662858.1"/>
    </source>
</evidence>
<evidence type="ECO:0000313" key="4">
    <source>
        <dbReference type="Proteomes" id="UP000799324"/>
    </source>
</evidence>
<name>A0A6A6TVG3_9PLEO</name>
<dbReference type="Pfam" id="PF20237">
    <property type="entry name" value="DUF6594"/>
    <property type="match status" value="1"/>
</dbReference>